<dbReference type="GO" id="GO:0030687">
    <property type="term" value="C:preribosome, large subunit precursor"/>
    <property type="evidence" value="ECO:0007669"/>
    <property type="project" value="EnsemblFungi"/>
</dbReference>
<dbReference type="GO" id="GO:0005525">
    <property type="term" value="F:GTP binding"/>
    <property type="evidence" value="ECO:0007669"/>
    <property type="project" value="UniProtKB-KW"/>
</dbReference>
<gene>
    <name evidence="8" type="ORF">VCUG_02009</name>
</gene>
<dbReference type="InterPro" id="IPR006073">
    <property type="entry name" value="GTP-bd"/>
</dbReference>
<dbReference type="InterPro" id="IPR010674">
    <property type="entry name" value="NOG1_Rossman_fold_dom"/>
</dbReference>
<dbReference type="GO" id="GO:0005737">
    <property type="term" value="C:cytoplasm"/>
    <property type="evidence" value="ECO:0007669"/>
    <property type="project" value="EnsemblFungi"/>
</dbReference>
<dbReference type="RefSeq" id="XP_008075023.1">
    <property type="nucleotide sequence ID" value="XM_008076832.1"/>
</dbReference>
<dbReference type="Pfam" id="PF06858">
    <property type="entry name" value="NOG1"/>
    <property type="match status" value="1"/>
</dbReference>
<evidence type="ECO:0000256" key="2">
    <source>
        <dbReference type="ARBA" id="ARBA00022517"/>
    </source>
</evidence>
<feature type="region of interest" description="Disordered" evidence="6">
    <location>
        <begin position="481"/>
        <end position="524"/>
    </location>
</feature>
<keyword evidence="5" id="KW-0539">Nucleus</keyword>
<dbReference type="STRING" id="948595.L2GT25"/>
<feature type="domain" description="OBG-type G" evidence="7">
    <location>
        <begin position="166"/>
        <end position="341"/>
    </location>
</feature>
<dbReference type="GO" id="GO:1902626">
    <property type="term" value="P:assembly of large subunit precursor of preribosome"/>
    <property type="evidence" value="ECO:0007669"/>
    <property type="project" value="EnsemblFungi"/>
</dbReference>
<dbReference type="VEuPathDB" id="MicrosporidiaDB:VCUG_02009"/>
<evidence type="ECO:0000259" key="7">
    <source>
        <dbReference type="PROSITE" id="PS51710"/>
    </source>
</evidence>
<dbReference type="InterPro" id="IPR031167">
    <property type="entry name" value="G_OBG"/>
</dbReference>
<dbReference type="InterPro" id="IPR041623">
    <property type="entry name" value="NOG1_N"/>
</dbReference>
<dbReference type="OMA" id="ILEHDEW"/>
<dbReference type="HOGENOM" id="CLU_011784_5_1_1"/>
<keyword evidence="3" id="KW-0547">Nucleotide-binding</keyword>
<dbReference type="SUPFAM" id="SSF52540">
    <property type="entry name" value="P-loop containing nucleoside triphosphate hydrolases"/>
    <property type="match status" value="1"/>
</dbReference>
<proteinExistence type="predicted"/>
<evidence type="ECO:0000313" key="9">
    <source>
        <dbReference type="Proteomes" id="UP000011081"/>
    </source>
</evidence>
<dbReference type="GeneID" id="19879878"/>
<evidence type="ECO:0000256" key="4">
    <source>
        <dbReference type="ARBA" id="ARBA00023134"/>
    </source>
</evidence>
<feature type="compositionally biased region" description="Basic and acidic residues" evidence="6">
    <location>
        <begin position="492"/>
        <end position="517"/>
    </location>
</feature>
<name>L2GT25_VAVCU</name>
<keyword evidence="9" id="KW-1185">Reference proteome</keyword>
<evidence type="ECO:0000313" key="8">
    <source>
        <dbReference type="EMBL" id="ELA46517.1"/>
    </source>
</evidence>
<protein>
    <submittedName>
        <fullName evidence="8">Small GTP-binding protein domain</fullName>
    </submittedName>
</protein>
<dbReference type="InterPro" id="IPR027417">
    <property type="entry name" value="P-loop_NTPase"/>
</dbReference>
<dbReference type="Pfam" id="PF17835">
    <property type="entry name" value="NOG1_N"/>
    <property type="match status" value="1"/>
</dbReference>
<dbReference type="Proteomes" id="UP000011081">
    <property type="component" value="Unassembled WGS sequence"/>
</dbReference>
<dbReference type="GO" id="GO:0000054">
    <property type="term" value="P:ribosomal subunit export from nucleus"/>
    <property type="evidence" value="ECO:0007669"/>
    <property type="project" value="EnsemblFungi"/>
</dbReference>
<evidence type="ECO:0000256" key="1">
    <source>
        <dbReference type="ARBA" id="ARBA00004604"/>
    </source>
</evidence>
<evidence type="ECO:0000256" key="5">
    <source>
        <dbReference type="ARBA" id="ARBA00023242"/>
    </source>
</evidence>
<evidence type="ECO:0000256" key="3">
    <source>
        <dbReference type="ARBA" id="ARBA00022741"/>
    </source>
</evidence>
<dbReference type="CDD" id="cd01897">
    <property type="entry name" value="NOG"/>
    <property type="match status" value="1"/>
</dbReference>
<dbReference type="GO" id="GO:0005730">
    <property type="term" value="C:nucleolus"/>
    <property type="evidence" value="ECO:0007669"/>
    <property type="project" value="UniProtKB-SubCell"/>
</dbReference>
<dbReference type="PROSITE" id="PS51710">
    <property type="entry name" value="G_OBG"/>
    <property type="match status" value="1"/>
</dbReference>
<dbReference type="Gene3D" id="3.40.50.300">
    <property type="entry name" value="P-loop containing nucleotide triphosphate hydrolases"/>
    <property type="match status" value="1"/>
</dbReference>
<dbReference type="OrthoDB" id="415015at2759"/>
<keyword evidence="4" id="KW-0342">GTP-binding</keyword>
<dbReference type="FunCoup" id="L2GT25">
    <property type="interactions" value="250"/>
</dbReference>
<dbReference type="Pfam" id="PF08155">
    <property type="entry name" value="NOGCT"/>
    <property type="match status" value="1"/>
</dbReference>
<dbReference type="InParanoid" id="L2GT25"/>
<dbReference type="AlphaFoldDB" id="L2GT25"/>
<reference evidence="9" key="1">
    <citation type="submission" date="2011-03" db="EMBL/GenBank/DDBJ databases">
        <title>The genome sequence of Vavraia culicis strain floridensis.</title>
        <authorList>
            <consortium name="The Broad Institute Genome Sequencing Platform"/>
            <person name="Cuomo C."/>
            <person name="Becnel J."/>
            <person name="Sanscrainte N."/>
            <person name="Young S.K."/>
            <person name="Zeng Q."/>
            <person name="Gargeya S."/>
            <person name="Fitzgerald M."/>
            <person name="Haas B."/>
            <person name="Abouelleil A."/>
            <person name="Alvarado L."/>
            <person name="Arachchi H.M."/>
            <person name="Berlin A."/>
            <person name="Chapman S.B."/>
            <person name="Gearin G."/>
            <person name="Goldberg J."/>
            <person name="Griggs A."/>
            <person name="Gujja S."/>
            <person name="Hansen M."/>
            <person name="Heiman D."/>
            <person name="Howarth C."/>
            <person name="Larimer J."/>
            <person name="Lui A."/>
            <person name="MacDonald P.J.P."/>
            <person name="McCowen C."/>
            <person name="Montmayeur A."/>
            <person name="Murphy C."/>
            <person name="Neiman D."/>
            <person name="Pearson M."/>
            <person name="Priest M."/>
            <person name="Roberts A."/>
            <person name="Saif S."/>
            <person name="Shea T."/>
            <person name="Sisk P."/>
            <person name="Stolte C."/>
            <person name="Sykes S."/>
            <person name="Wortman J."/>
            <person name="Nusbaum C."/>
            <person name="Birren B."/>
        </authorList>
    </citation>
    <scope>NUCLEOTIDE SEQUENCE [LARGE SCALE GENOMIC DNA]</scope>
    <source>
        <strain evidence="9">floridensis</strain>
    </source>
</reference>
<dbReference type="PANTHER" id="PTHR45759">
    <property type="entry name" value="NUCLEOLAR GTP-BINDING PROTEIN 1"/>
    <property type="match status" value="1"/>
</dbReference>
<dbReference type="Gene3D" id="1.20.120.1190">
    <property type="match status" value="1"/>
</dbReference>
<accession>L2GT25</accession>
<keyword evidence="2" id="KW-0690">Ribosome biogenesis</keyword>
<organism evidence="8 9">
    <name type="scientific">Vavraia culicis (isolate floridensis)</name>
    <name type="common">Microsporidian parasite</name>
    <dbReference type="NCBI Taxonomy" id="948595"/>
    <lineage>
        <taxon>Eukaryota</taxon>
        <taxon>Fungi</taxon>
        <taxon>Fungi incertae sedis</taxon>
        <taxon>Microsporidia</taxon>
        <taxon>Pleistophoridae</taxon>
        <taxon>Vavraia</taxon>
    </lineage>
</organism>
<dbReference type="EMBL" id="GL877442">
    <property type="protein sequence ID" value="ELA46517.1"/>
    <property type="molecule type" value="Genomic_DNA"/>
</dbReference>
<dbReference type="PRINTS" id="PR00326">
    <property type="entry name" value="GTP1OBG"/>
</dbReference>
<dbReference type="GO" id="GO:0006364">
    <property type="term" value="P:rRNA processing"/>
    <property type="evidence" value="ECO:0007669"/>
    <property type="project" value="EnsemblFungi"/>
</dbReference>
<sequence length="524" mass="61281">MAFNFKAIKKIPLSLIDVVLSKTQRKTPTVIRNKHPLPKIRSFYTRKVKFTGAEYAMQLETIINSFPHVEDIHPFYNDLINVLYDKSHFKMALGHLNSTKKNVESITNEYVRLIKYGTSLYGCKQLKRAGLGKMTSLVKRLKPTLEYLEEVRQHMSRLPQIDPECRTVLLCGLPNTGKSSFMNCVSKAHVDVQPYAFTTRSLFVGHFEYNYLSWQIVDTPGVLDHALEEMNTIEMQSVTALAHLNSIVLFFLDVSEQCGYSVDQQISLYNSIAPLIDRRMLIVLSKCDLKSPSTAKSTKIEHLDLKDEIKYFLDGKQYAFLSVFDPESVEKVKRIACDSHLEKSLEIKLQKNLEPILNRINVHEPPSHRPKEECMLRSSDEKIITERDLAKDNLDYYFDENKNYLVNEDEKYDVMPEIYNGKNVMDFVDVNILDKVESMDRYLPIRDYDVFDDNIKKEIDKRIRVKQEHTRNKLRATLPERFKNNPRKKYSTCKEAEPKKRGPKQFVEKQKPMEYDRKPKHLYR</sequence>
<comment type="subcellular location">
    <subcellularLocation>
        <location evidence="1">Nucleus</location>
        <location evidence="1">Nucleolus</location>
    </subcellularLocation>
</comment>
<evidence type="ECO:0000256" key="6">
    <source>
        <dbReference type="SAM" id="MobiDB-lite"/>
    </source>
</evidence>
<dbReference type="InterPro" id="IPR012973">
    <property type="entry name" value="NOG_C"/>
</dbReference>